<name>A0AAN7DET1_9FUNG</name>
<dbReference type="Proteomes" id="UP001304243">
    <property type="component" value="Unassembled WGS sequence"/>
</dbReference>
<proteinExistence type="predicted"/>
<accession>A0AAN7DET1</accession>
<dbReference type="AlphaFoldDB" id="A0AAN7DET1"/>
<protein>
    <submittedName>
        <fullName evidence="1">Uncharacterized protein</fullName>
    </submittedName>
</protein>
<dbReference type="GeneID" id="89954789"/>
<evidence type="ECO:0000313" key="1">
    <source>
        <dbReference type="EMBL" id="KAK4516137.1"/>
    </source>
</evidence>
<gene>
    <name evidence="1" type="ORF">ATC70_011103</name>
</gene>
<evidence type="ECO:0000313" key="2">
    <source>
        <dbReference type="Proteomes" id="UP001304243"/>
    </source>
</evidence>
<keyword evidence="2" id="KW-1185">Reference proteome</keyword>
<organism evidence="1 2">
    <name type="scientific">Mucor velutinosus</name>
    <dbReference type="NCBI Taxonomy" id="708070"/>
    <lineage>
        <taxon>Eukaryota</taxon>
        <taxon>Fungi</taxon>
        <taxon>Fungi incertae sedis</taxon>
        <taxon>Mucoromycota</taxon>
        <taxon>Mucoromycotina</taxon>
        <taxon>Mucoromycetes</taxon>
        <taxon>Mucorales</taxon>
        <taxon>Mucorineae</taxon>
        <taxon>Mucoraceae</taxon>
        <taxon>Mucor</taxon>
    </lineage>
</organism>
<comment type="caution">
    <text evidence="1">The sequence shown here is derived from an EMBL/GenBank/DDBJ whole genome shotgun (WGS) entry which is preliminary data.</text>
</comment>
<reference evidence="1 2" key="1">
    <citation type="submission" date="2022-11" db="EMBL/GenBank/DDBJ databases">
        <title>Mucor velutinosus strain NIH1002 WGS.</title>
        <authorList>
            <person name="Subramanian P."/>
            <person name="Mullikin J.C."/>
            <person name="Segre J.A."/>
            <person name="Zelazny A.M."/>
        </authorList>
    </citation>
    <scope>NUCLEOTIDE SEQUENCE [LARGE SCALE GENOMIC DNA]</scope>
    <source>
        <strain evidence="1 2">NIH1002</strain>
    </source>
</reference>
<dbReference type="EMBL" id="JASEJX010000014">
    <property type="protein sequence ID" value="KAK4516137.1"/>
    <property type="molecule type" value="Genomic_DNA"/>
</dbReference>
<sequence>MVYLDEVISLLDKHKSISANWDLADFEKRIRERDHSNHLVKTSVNKPNADRLYLEPVPHGLFKPLFFEEEEEEEDDSMEDVVSTNLEQLELPDAHHIAFKVDASIPAIEAPATAPLIRLNMAEYRRRRTEQLESANSEQFNALMRASMEPDNIVANNHTSNATVQQLRPPQQQPVVNKISAPAPVPAPIPAPTVTPATTNTKPIVSVPFANLYDASLMDSNIFTEKSGPKIYAYPTQIIPIFASPTQQEECANDAIKDIRFLKVNFTETLNALSLSGLHQLEEVGKGLFLIKLIEKLQDRDLTLALVTPTFNEESLLVETAQRIGLRCVRFSNILDDWNSDYGVYLEMKIPNNADFSQYNFKPADFVICLGAALNRSTVDKVKAAPETPVAWMVTLGSAEERLYNFMAQENVRYPDCTDADGFQNLLLASNNWPSYDHYSFQELTSRVADNVSCWLNLLGRSKYQFRSTEDLPLSYHLATFKPQTDGDIEDMDISSSDTEAIQVQQDIFPTFEIVERPPTTVAPDNDKSLVDDYTSEAKALKNKFEGEYKALLSKYRTKLSESHKQM</sequence>
<dbReference type="RefSeq" id="XP_064682803.1">
    <property type="nucleotide sequence ID" value="XM_064830301.1"/>
</dbReference>